<comment type="caution">
    <text evidence="3">The sequence shown here is derived from an EMBL/GenBank/DDBJ whole genome shotgun (WGS) entry which is preliminary data.</text>
</comment>
<gene>
    <name evidence="2" type="ORF">BJ972_001535</name>
    <name evidence="4" type="ORF">ESP50_15620</name>
    <name evidence="3" type="ORF">ESP50_16215</name>
</gene>
<dbReference type="EMBL" id="SDPM01000010">
    <property type="protein sequence ID" value="RXZ85358.1"/>
    <property type="molecule type" value="Genomic_DNA"/>
</dbReference>
<dbReference type="EMBL" id="JACCBI010000001">
    <property type="protein sequence ID" value="NYD67016.1"/>
    <property type="molecule type" value="Genomic_DNA"/>
</dbReference>
<evidence type="ECO:0000313" key="2">
    <source>
        <dbReference type="EMBL" id="NYD67016.1"/>
    </source>
</evidence>
<reference evidence="2 6" key="2">
    <citation type="submission" date="2020-07" db="EMBL/GenBank/DDBJ databases">
        <title>Sequencing the genomes of 1000 actinobacteria strains.</title>
        <authorList>
            <person name="Klenk H.-P."/>
        </authorList>
    </citation>
    <scope>NUCLEOTIDE SEQUENCE [LARGE SCALE GENOMIC DNA]</scope>
    <source>
        <strain evidence="2 6">DSM 23870</strain>
    </source>
</reference>
<dbReference type="RefSeq" id="WP_129176843.1">
    <property type="nucleotide sequence ID" value="NZ_JACCBI010000001.1"/>
</dbReference>
<dbReference type="AlphaFoldDB" id="A0A4Q2M7Z4"/>
<keyword evidence="1" id="KW-1133">Transmembrane helix</keyword>
<evidence type="ECO:0000256" key="1">
    <source>
        <dbReference type="SAM" id="Phobius"/>
    </source>
</evidence>
<keyword evidence="5" id="KW-1185">Reference proteome</keyword>
<feature type="transmembrane region" description="Helical" evidence="1">
    <location>
        <begin position="20"/>
        <end position="42"/>
    </location>
</feature>
<sequence>MTETQIGTLMSNPPPARTAAQYAAIAGGVVAIIGGLAAVAVATGLSGVAVGIVIALGVLLSLAGGIVFGVALRGRR</sequence>
<dbReference type="Proteomes" id="UP000581087">
    <property type="component" value="Unassembled WGS sequence"/>
</dbReference>
<evidence type="ECO:0000313" key="3">
    <source>
        <dbReference type="EMBL" id="RXZ85250.1"/>
    </source>
</evidence>
<keyword evidence="1" id="KW-0812">Transmembrane</keyword>
<evidence type="ECO:0000313" key="6">
    <source>
        <dbReference type="Proteomes" id="UP000581087"/>
    </source>
</evidence>
<proteinExistence type="predicted"/>
<protein>
    <submittedName>
        <fullName evidence="2">Putative lipid-binding transport protein (Tim44 family)</fullName>
    </submittedName>
</protein>
<feature type="transmembrane region" description="Helical" evidence="1">
    <location>
        <begin position="48"/>
        <end position="72"/>
    </location>
</feature>
<dbReference type="Proteomes" id="UP000292686">
    <property type="component" value="Unassembled WGS sequence"/>
</dbReference>
<keyword evidence="1" id="KW-0472">Membrane</keyword>
<reference evidence="3 5" key="1">
    <citation type="submission" date="2019-01" db="EMBL/GenBank/DDBJ databases">
        <title>Agromyces.</title>
        <authorList>
            <person name="Li J."/>
        </authorList>
    </citation>
    <scope>NUCLEOTIDE SEQUENCE [LARGE SCALE GENOMIC DNA]</scope>
    <source>
        <strain evidence="3 5">DSM 23870</strain>
    </source>
</reference>
<organism evidence="3 5">
    <name type="scientific">Agromyces atrinae</name>
    <dbReference type="NCBI Taxonomy" id="592376"/>
    <lineage>
        <taxon>Bacteria</taxon>
        <taxon>Bacillati</taxon>
        <taxon>Actinomycetota</taxon>
        <taxon>Actinomycetes</taxon>
        <taxon>Micrococcales</taxon>
        <taxon>Microbacteriaceae</taxon>
        <taxon>Agromyces</taxon>
    </lineage>
</organism>
<evidence type="ECO:0000313" key="5">
    <source>
        <dbReference type="Proteomes" id="UP000292686"/>
    </source>
</evidence>
<evidence type="ECO:0000313" key="4">
    <source>
        <dbReference type="EMBL" id="RXZ85358.1"/>
    </source>
</evidence>
<accession>A0A4Q2M7Z4</accession>
<dbReference type="EMBL" id="SDPM01000011">
    <property type="protein sequence ID" value="RXZ85250.1"/>
    <property type="molecule type" value="Genomic_DNA"/>
</dbReference>
<name>A0A4Q2M7Z4_9MICO</name>